<dbReference type="PANTHER" id="PTHR41317">
    <property type="entry name" value="PD-(D_E)XK NUCLEASE FAMILY TRANSPOSASE"/>
    <property type="match status" value="1"/>
</dbReference>
<dbReference type="Pfam" id="PF14261">
    <property type="entry name" value="DUF4351"/>
    <property type="match status" value="1"/>
</dbReference>
<dbReference type="PANTHER" id="PTHR41317:SF1">
    <property type="entry name" value="PD-(D_E)XK NUCLEASE FAMILY TRANSPOSASE"/>
    <property type="match status" value="1"/>
</dbReference>
<feature type="domain" description="DUF4351" evidence="1">
    <location>
        <begin position="242"/>
        <end position="300"/>
    </location>
</feature>
<accession>Q117Y1</accession>
<dbReference type="Pfam" id="PF12784">
    <property type="entry name" value="PDDEXK_2"/>
    <property type="match status" value="1"/>
</dbReference>
<organism evidence="2">
    <name type="scientific">Trichodesmium erythraeum (strain IMS101)</name>
    <dbReference type="NCBI Taxonomy" id="203124"/>
    <lineage>
        <taxon>Bacteria</taxon>
        <taxon>Bacillati</taxon>
        <taxon>Cyanobacteriota</taxon>
        <taxon>Cyanophyceae</taxon>
        <taxon>Oscillatoriophycideae</taxon>
        <taxon>Oscillatoriales</taxon>
        <taxon>Microcoleaceae</taxon>
        <taxon>Trichodesmium</taxon>
    </lineage>
</organism>
<dbReference type="AlphaFoldDB" id="Q117Y1"/>
<evidence type="ECO:0000313" key="2">
    <source>
        <dbReference type="EMBL" id="ABG50193.1"/>
    </source>
</evidence>
<dbReference type="InterPro" id="IPR025587">
    <property type="entry name" value="DUF4351"/>
</dbReference>
<dbReference type="OrthoDB" id="451742at2"/>
<evidence type="ECO:0000259" key="1">
    <source>
        <dbReference type="Pfam" id="PF14261"/>
    </source>
</evidence>
<dbReference type="STRING" id="203124.Tery_0766"/>
<dbReference type="eggNOG" id="COG5464">
    <property type="taxonomic scope" value="Bacteria"/>
</dbReference>
<sequence>MAFISPKTDYAFKKIFGSDQSQDILISFLNAVIYDGKNQIKSLIIINPYNPAQVQTLKDSYLDVRAVLDDDSQVIIEMQVASVTAFDKRVVYNLAKTYSTQLGPRQGYRHLKPVIGVTITDFEMFPEIEDVVNSFAFLNEKKFFKYTAAEMRLVFVELPKFNKSLDELESLVDKWIYFIKEADSLEVIPEILGEVSVIEKALNIANEINLSVKELELLEQRAIMAQDESGRILFAEEKGEKKGRIKGTIAMIILLLKERFDKVPEDEIATQLDGLSLAYLESLTKAVLRFNNLDDLSNWLANR</sequence>
<gene>
    <name evidence="2" type="ordered locus">Tery_0766</name>
</gene>
<dbReference type="EMBL" id="CP000393">
    <property type="protein sequence ID" value="ABG50193.1"/>
    <property type="molecule type" value="Genomic_DNA"/>
</dbReference>
<dbReference type="InterPro" id="IPR010106">
    <property type="entry name" value="RpnA"/>
</dbReference>
<protein>
    <recommendedName>
        <fullName evidence="1">DUF4351 domain-containing protein</fullName>
    </recommendedName>
</protein>
<dbReference type="KEGG" id="ter:Tery_0766"/>
<reference evidence="2" key="1">
    <citation type="submission" date="2006-06" db="EMBL/GenBank/DDBJ databases">
        <title>Complete sequence of Trichodesmium erythraeum IMS101.</title>
        <authorList>
            <consortium name="US DOE Joint Genome Institute"/>
            <person name="Copeland A."/>
            <person name="Lucas S."/>
            <person name="Lapidus A."/>
            <person name="Barry K."/>
            <person name="Detter J.C."/>
            <person name="Glavina del Rio T."/>
            <person name="Hammon N."/>
            <person name="Israni S."/>
            <person name="Dalin E."/>
            <person name="Tice H."/>
            <person name="Pitluck S."/>
            <person name="Kiss H."/>
            <person name="Munk A.C."/>
            <person name="Brettin T."/>
            <person name="Bruce D."/>
            <person name="Han C."/>
            <person name="Tapia R."/>
            <person name="Gilna P."/>
            <person name="Schmutz J."/>
            <person name="Larimer F."/>
            <person name="Land M."/>
            <person name="Hauser L."/>
            <person name="Kyrpides N."/>
            <person name="Kim E."/>
            <person name="Richardson P."/>
        </authorList>
    </citation>
    <scope>NUCLEOTIDE SEQUENCE [LARGE SCALE GENOMIC DNA]</scope>
    <source>
        <strain evidence="2">IMS101</strain>
    </source>
</reference>
<dbReference type="HOGENOM" id="CLU_057504_1_2_3"/>
<dbReference type="RefSeq" id="WP_011610586.1">
    <property type="nucleotide sequence ID" value="NC_008312.1"/>
</dbReference>
<name>Q117Y1_TRIEI</name>
<proteinExistence type="predicted"/>
<dbReference type="NCBIfam" id="TIGR01784">
    <property type="entry name" value="T_den_put_tspse"/>
    <property type="match status" value="1"/>
</dbReference>